<dbReference type="PROSITE" id="PS51257">
    <property type="entry name" value="PROKAR_LIPOPROTEIN"/>
    <property type="match status" value="1"/>
</dbReference>
<dbReference type="Proteomes" id="UP000831068">
    <property type="component" value="Chromosome"/>
</dbReference>
<evidence type="ECO:0000313" key="2">
    <source>
        <dbReference type="Proteomes" id="UP000831068"/>
    </source>
</evidence>
<name>A0ABY4BCR5_9FLAO</name>
<keyword evidence="2" id="KW-1185">Reference proteome</keyword>
<protein>
    <recommendedName>
        <fullName evidence="3">DUF3828 domain-containing protein</fullName>
    </recommendedName>
</protein>
<evidence type="ECO:0000313" key="1">
    <source>
        <dbReference type="EMBL" id="UOE36938.1"/>
    </source>
</evidence>
<gene>
    <name evidence="1" type="ORF">MTP08_07620</name>
</gene>
<reference evidence="1 2" key="1">
    <citation type="submission" date="2022-03" db="EMBL/GenBank/DDBJ databases">
        <title>Chryseobacterium sp. isolated from the Andong Sikhe.</title>
        <authorList>
            <person name="Won M."/>
            <person name="Kim S.-J."/>
            <person name="Kwon S.-W."/>
        </authorList>
    </citation>
    <scope>NUCLEOTIDE SEQUENCE [LARGE SCALE GENOMIC DNA]</scope>
    <source>
        <strain evidence="1 2">ADR-1</strain>
    </source>
</reference>
<organism evidence="1 2">
    <name type="scientific">Chryseobacterium oryzae</name>
    <dbReference type="NCBI Taxonomy" id="2929799"/>
    <lineage>
        <taxon>Bacteria</taxon>
        <taxon>Pseudomonadati</taxon>
        <taxon>Bacteroidota</taxon>
        <taxon>Flavobacteriia</taxon>
        <taxon>Flavobacteriales</taxon>
        <taxon>Weeksellaceae</taxon>
        <taxon>Chryseobacterium group</taxon>
        <taxon>Chryseobacterium</taxon>
    </lineage>
</organism>
<evidence type="ECO:0008006" key="3">
    <source>
        <dbReference type="Google" id="ProtNLM"/>
    </source>
</evidence>
<accession>A0ABY4BCR5</accession>
<sequence>MKFIKIAILCLPIAFFSCNEKSKTKIIVSEPAENKADSRNDALELENLIKKLYKWSETKSSQEDFEPLLVKNTDSVYTGLDLKRHQKRLEELENTHFFSEEFIRNYDKIAITINEKMKDKSLVYYVGELPPYGNDANPWCDCQDNPDKYWEKIKIQNLIIKDNKATFNWTWGDGFKYKVKAVKENNVWKISYLQGFNIQEFISK</sequence>
<proteinExistence type="predicted"/>
<dbReference type="RefSeq" id="WP_243575455.1">
    <property type="nucleotide sequence ID" value="NZ_CP094529.1"/>
</dbReference>
<dbReference type="EMBL" id="CP094529">
    <property type="protein sequence ID" value="UOE36938.1"/>
    <property type="molecule type" value="Genomic_DNA"/>
</dbReference>
<dbReference type="Gene3D" id="3.10.450.50">
    <property type="match status" value="1"/>
</dbReference>